<evidence type="ECO:0000256" key="18">
    <source>
        <dbReference type="ARBA" id="ARBA00043210"/>
    </source>
</evidence>
<keyword evidence="9" id="KW-0809">Transit peptide</keyword>
<dbReference type="Gene3D" id="3.10.129.10">
    <property type="entry name" value="Hotdog Thioesterase"/>
    <property type="match status" value="1"/>
</dbReference>
<evidence type="ECO:0000256" key="3">
    <source>
        <dbReference type="ARBA" id="ARBA00004632"/>
    </source>
</evidence>
<evidence type="ECO:0000256" key="13">
    <source>
        <dbReference type="ARBA" id="ARBA00035852"/>
    </source>
</evidence>
<evidence type="ECO:0000256" key="19">
    <source>
        <dbReference type="ARBA" id="ARBA00047588"/>
    </source>
</evidence>
<organism evidence="25 26">
    <name type="scientific">Desulfobotulus pelophilus</name>
    <dbReference type="NCBI Taxonomy" id="2823377"/>
    <lineage>
        <taxon>Bacteria</taxon>
        <taxon>Pseudomonadati</taxon>
        <taxon>Thermodesulfobacteriota</taxon>
        <taxon>Desulfobacteria</taxon>
        <taxon>Desulfobacterales</taxon>
        <taxon>Desulfobacteraceae</taxon>
        <taxon>Desulfobotulus</taxon>
    </lineage>
</organism>
<evidence type="ECO:0000256" key="12">
    <source>
        <dbReference type="ARBA" id="ARBA00023273"/>
    </source>
</evidence>
<keyword evidence="4" id="KW-1003">Cell membrane</keyword>
<name>A0ABT3N900_9BACT</name>
<evidence type="ECO:0000256" key="17">
    <source>
        <dbReference type="ARBA" id="ARBA00040123"/>
    </source>
</evidence>
<comment type="caution">
    <text evidence="25">The sequence shown here is derived from an EMBL/GenBank/DDBJ whole genome shotgun (WGS) entry which is preliminary data.</text>
</comment>
<dbReference type="SUPFAM" id="SSF54637">
    <property type="entry name" value="Thioesterase/thiol ester dehydrase-isomerase"/>
    <property type="match status" value="1"/>
</dbReference>
<comment type="catalytic activity">
    <reaction evidence="19">
        <text>octanoyl-CoA + H2O = octanoate + CoA + H(+)</text>
        <dbReference type="Rhea" id="RHEA:30143"/>
        <dbReference type="ChEBI" id="CHEBI:15377"/>
        <dbReference type="ChEBI" id="CHEBI:15378"/>
        <dbReference type="ChEBI" id="CHEBI:25646"/>
        <dbReference type="ChEBI" id="CHEBI:57287"/>
        <dbReference type="ChEBI" id="CHEBI:57386"/>
    </reaction>
    <physiologicalReaction direction="left-to-right" evidence="19">
        <dbReference type="Rhea" id="RHEA:30144"/>
    </physiologicalReaction>
</comment>
<evidence type="ECO:0000256" key="16">
    <source>
        <dbReference type="ARBA" id="ARBA00038848"/>
    </source>
</evidence>
<dbReference type="PANTHER" id="PTHR12418">
    <property type="entry name" value="ACYL-COENZYME A THIOESTERASE THEM4"/>
    <property type="match status" value="1"/>
</dbReference>
<evidence type="ECO:0000256" key="14">
    <source>
        <dbReference type="ARBA" id="ARBA00037002"/>
    </source>
</evidence>
<dbReference type="Proteomes" id="UP001209681">
    <property type="component" value="Unassembled WGS sequence"/>
</dbReference>
<evidence type="ECO:0000256" key="11">
    <source>
        <dbReference type="ARBA" id="ARBA00023136"/>
    </source>
</evidence>
<evidence type="ECO:0000256" key="21">
    <source>
        <dbReference type="ARBA" id="ARBA00047969"/>
    </source>
</evidence>
<keyword evidence="11" id="KW-0472">Membrane</keyword>
<evidence type="ECO:0000256" key="20">
    <source>
        <dbReference type="ARBA" id="ARBA00047734"/>
    </source>
</evidence>
<keyword evidence="8" id="KW-0276">Fatty acid metabolism</keyword>
<keyword evidence="26" id="KW-1185">Reference proteome</keyword>
<evidence type="ECO:0000256" key="5">
    <source>
        <dbReference type="ARBA" id="ARBA00022490"/>
    </source>
</evidence>
<evidence type="ECO:0000256" key="7">
    <source>
        <dbReference type="ARBA" id="ARBA00022801"/>
    </source>
</evidence>
<comment type="catalytic activity">
    <reaction evidence="20">
        <text>hexadecanoyl-CoA + H2O = hexadecanoate + CoA + H(+)</text>
        <dbReference type="Rhea" id="RHEA:16645"/>
        <dbReference type="ChEBI" id="CHEBI:7896"/>
        <dbReference type="ChEBI" id="CHEBI:15377"/>
        <dbReference type="ChEBI" id="CHEBI:15378"/>
        <dbReference type="ChEBI" id="CHEBI:57287"/>
        <dbReference type="ChEBI" id="CHEBI:57379"/>
        <dbReference type="EC" id="3.1.2.2"/>
    </reaction>
    <physiologicalReaction direction="left-to-right" evidence="20">
        <dbReference type="Rhea" id="RHEA:16646"/>
    </physiologicalReaction>
</comment>
<accession>A0ABT3N900</accession>
<evidence type="ECO:0000313" key="25">
    <source>
        <dbReference type="EMBL" id="MCW7753915.1"/>
    </source>
</evidence>
<dbReference type="Pfam" id="PF03061">
    <property type="entry name" value="4HBT"/>
    <property type="match status" value="1"/>
</dbReference>
<evidence type="ECO:0000256" key="22">
    <source>
        <dbReference type="ARBA" id="ARBA00048074"/>
    </source>
</evidence>
<evidence type="ECO:0000256" key="23">
    <source>
        <dbReference type="ARBA" id="ARBA00048180"/>
    </source>
</evidence>
<keyword evidence="12" id="KW-0966">Cell projection</keyword>
<evidence type="ECO:0000256" key="15">
    <source>
        <dbReference type="ARBA" id="ARBA00038456"/>
    </source>
</evidence>
<comment type="subcellular location">
    <subcellularLocation>
        <location evidence="3">Cell projection</location>
        <location evidence="3">Ruffle membrane</location>
    </subcellularLocation>
    <subcellularLocation>
        <location evidence="2">Cytoplasm</location>
    </subcellularLocation>
    <subcellularLocation>
        <location evidence="1">Membrane</location>
        <topology evidence="1">Peripheral membrane protein</topology>
    </subcellularLocation>
</comment>
<comment type="similarity">
    <text evidence="15">Belongs to the THEM4/THEM5 thioesterase family.</text>
</comment>
<evidence type="ECO:0000256" key="2">
    <source>
        <dbReference type="ARBA" id="ARBA00004496"/>
    </source>
</evidence>
<dbReference type="PANTHER" id="PTHR12418:SF19">
    <property type="entry name" value="ACYL-COENZYME A THIOESTERASE THEM4"/>
    <property type="match status" value="1"/>
</dbReference>
<dbReference type="InterPro" id="IPR052365">
    <property type="entry name" value="THEM4/THEM5_acyl-CoA_thioest"/>
</dbReference>
<dbReference type="CDD" id="cd03443">
    <property type="entry name" value="PaaI_thioesterase"/>
    <property type="match status" value="1"/>
</dbReference>
<dbReference type="EC" id="3.1.2.2" evidence="16"/>
<dbReference type="InterPro" id="IPR006683">
    <property type="entry name" value="Thioestr_dom"/>
</dbReference>
<evidence type="ECO:0000256" key="8">
    <source>
        <dbReference type="ARBA" id="ARBA00022832"/>
    </source>
</evidence>
<comment type="catalytic activity">
    <reaction evidence="23">
        <text>tetradecanoyl-CoA + H2O = tetradecanoate + CoA + H(+)</text>
        <dbReference type="Rhea" id="RHEA:40119"/>
        <dbReference type="ChEBI" id="CHEBI:15377"/>
        <dbReference type="ChEBI" id="CHEBI:15378"/>
        <dbReference type="ChEBI" id="CHEBI:30807"/>
        <dbReference type="ChEBI" id="CHEBI:57287"/>
        <dbReference type="ChEBI" id="CHEBI:57385"/>
    </reaction>
    <physiologicalReaction direction="left-to-right" evidence="23">
        <dbReference type="Rhea" id="RHEA:40120"/>
    </physiologicalReaction>
</comment>
<keyword evidence="7" id="KW-0378">Hydrolase</keyword>
<evidence type="ECO:0000259" key="24">
    <source>
        <dbReference type="Pfam" id="PF03061"/>
    </source>
</evidence>
<dbReference type="InterPro" id="IPR029069">
    <property type="entry name" value="HotDog_dom_sf"/>
</dbReference>
<evidence type="ECO:0000256" key="1">
    <source>
        <dbReference type="ARBA" id="ARBA00004170"/>
    </source>
</evidence>
<comment type="catalytic activity">
    <reaction evidence="21">
        <text>decanoyl-CoA + H2O = decanoate + CoA + H(+)</text>
        <dbReference type="Rhea" id="RHEA:40059"/>
        <dbReference type="ChEBI" id="CHEBI:15377"/>
        <dbReference type="ChEBI" id="CHEBI:15378"/>
        <dbReference type="ChEBI" id="CHEBI:27689"/>
        <dbReference type="ChEBI" id="CHEBI:57287"/>
        <dbReference type="ChEBI" id="CHEBI:61430"/>
    </reaction>
    <physiologicalReaction direction="left-to-right" evidence="21">
        <dbReference type="Rhea" id="RHEA:40060"/>
    </physiologicalReaction>
</comment>
<comment type="catalytic activity">
    <reaction evidence="22">
        <text>dodecanoyl-CoA + H2O = dodecanoate + CoA + H(+)</text>
        <dbReference type="Rhea" id="RHEA:30135"/>
        <dbReference type="ChEBI" id="CHEBI:15377"/>
        <dbReference type="ChEBI" id="CHEBI:15378"/>
        <dbReference type="ChEBI" id="CHEBI:18262"/>
        <dbReference type="ChEBI" id="CHEBI:57287"/>
        <dbReference type="ChEBI" id="CHEBI:57375"/>
    </reaction>
    <physiologicalReaction direction="left-to-right" evidence="22">
        <dbReference type="Rhea" id="RHEA:30136"/>
    </physiologicalReaction>
</comment>
<sequence>MYQSPQETIHDFHLIDPSSPLKSRCFGCSQQNPYGLRMQFQSNGRETLIADITVPSHLCGWNNLAHGGIIAAILDETMGTTGLSLLQAFIMTKTMTVHFKKPVPVAAPLRAQGKITRRDEKYAYIEACILDENNQNLASSDGIFRIFTRKECANLPAMDQIQTPAFFQHPTAEGDC</sequence>
<reference evidence="25 26" key="1">
    <citation type="submission" date="2022-11" db="EMBL/GenBank/DDBJ databases">
        <title>Desulfobotulus tamanensis H1 sp. nov. - anaerobic, alkaliphilic, sulphate reducing bacterium isolated from terrestrial mud volcano.</title>
        <authorList>
            <person name="Frolova A."/>
            <person name="Merkel A.Y."/>
            <person name="Slobodkin A.I."/>
        </authorList>
    </citation>
    <scope>NUCLEOTIDE SEQUENCE [LARGE SCALE GENOMIC DNA]</scope>
    <source>
        <strain evidence="25 26">H1</strain>
    </source>
</reference>
<feature type="domain" description="Thioesterase" evidence="24">
    <location>
        <begin position="63"/>
        <end position="135"/>
    </location>
</feature>
<dbReference type="EMBL" id="JAPFPW010000007">
    <property type="protein sequence ID" value="MCW7753915.1"/>
    <property type="molecule type" value="Genomic_DNA"/>
</dbReference>
<evidence type="ECO:0000256" key="9">
    <source>
        <dbReference type="ARBA" id="ARBA00022946"/>
    </source>
</evidence>
<evidence type="ECO:0000313" key="26">
    <source>
        <dbReference type="Proteomes" id="UP001209681"/>
    </source>
</evidence>
<gene>
    <name evidence="25" type="ORF">OOT00_07950</name>
</gene>
<protein>
    <recommendedName>
        <fullName evidence="17">Acyl-coenzyme A thioesterase THEM4</fullName>
        <ecNumber evidence="16">3.1.2.2</ecNumber>
    </recommendedName>
    <alternativeName>
        <fullName evidence="18">Thioesterase superfamily member 4</fullName>
    </alternativeName>
</protein>
<proteinExistence type="inferred from homology"/>
<keyword evidence="5" id="KW-0963">Cytoplasm</keyword>
<evidence type="ECO:0000256" key="6">
    <source>
        <dbReference type="ARBA" id="ARBA00022703"/>
    </source>
</evidence>
<evidence type="ECO:0000256" key="10">
    <source>
        <dbReference type="ARBA" id="ARBA00023098"/>
    </source>
</evidence>
<dbReference type="RefSeq" id="WP_265424782.1">
    <property type="nucleotide sequence ID" value="NZ_JAPFPW010000007.1"/>
</dbReference>
<comment type="catalytic activity">
    <reaction evidence="14">
        <text>(9Z)-octadecenoyl-CoA + H2O = (9Z)-octadecenoate + CoA + H(+)</text>
        <dbReference type="Rhea" id="RHEA:40139"/>
        <dbReference type="ChEBI" id="CHEBI:15377"/>
        <dbReference type="ChEBI" id="CHEBI:15378"/>
        <dbReference type="ChEBI" id="CHEBI:30823"/>
        <dbReference type="ChEBI" id="CHEBI:57287"/>
        <dbReference type="ChEBI" id="CHEBI:57387"/>
    </reaction>
    <physiologicalReaction direction="left-to-right" evidence="14">
        <dbReference type="Rhea" id="RHEA:40140"/>
    </physiologicalReaction>
</comment>
<comment type="catalytic activity">
    <reaction evidence="13">
        <text>(5Z,8Z,11Z,14Z)-eicosatetraenoyl-CoA + H2O = (5Z,8Z,11Z,14Z)-eicosatetraenoate + CoA + H(+)</text>
        <dbReference type="Rhea" id="RHEA:40151"/>
        <dbReference type="ChEBI" id="CHEBI:15377"/>
        <dbReference type="ChEBI" id="CHEBI:15378"/>
        <dbReference type="ChEBI" id="CHEBI:32395"/>
        <dbReference type="ChEBI" id="CHEBI:57287"/>
        <dbReference type="ChEBI" id="CHEBI:57368"/>
    </reaction>
    <physiologicalReaction direction="left-to-right" evidence="13">
        <dbReference type="Rhea" id="RHEA:40152"/>
    </physiologicalReaction>
</comment>
<evidence type="ECO:0000256" key="4">
    <source>
        <dbReference type="ARBA" id="ARBA00022475"/>
    </source>
</evidence>
<keyword evidence="10" id="KW-0443">Lipid metabolism</keyword>
<keyword evidence="6" id="KW-0053">Apoptosis</keyword>